<dbReference type="GO" id="GO:0050660">
    <property type="term" value="F:flavin adenine dinucleotide binding"/>
    <property type="evidence" value="ECO:0007669"/>
    <property type="project" value="InterPro"/>
</dbReference>
<keyword evidence="3" id="KW-0274">FAD</keyword>
<evidence type="ECO:0000256" key="2">
    <source>
        <dbReference type="ARBA" id="ARBA00022630"/>
    </source>
</evidence>
<dbReference type="EC" id="1.5.3.2" evidence="7"/>
<protein>
    <submittedName>
        <fullName evidence="7">N-methyl-L-tryptophan oxidase</fullName>
        <ecNumber evidence="7">1.5.3.2</ecNumber>
    </submittedName>
</protein>
<dbReference type="EMBL" id="JAGYPE020000028">
    <property type="protein sequence ID" value="MCH6266967.1"/>
    <property type="molecule type" value="Genomic_DNA"/>
</dbReference>
<evidence type="ECO:0000313" key="9">
    <source>
        <dbReference type="Proteomes" id="UP000677265"/>
    </source>
</evidence>
<dbReference type="GO" id="GO:0008115">
    <property type="term" value="F:sarcosine oxidase activity"/>
    <property type="evidence" value="ECO:0007669"/>
    <property type="project" value="TreeGrafter"/>
</dbReference>
<dbReference type="PANTHER" id="PTHR10961:SF7">
    <property type="entry name" value="FAD DEPENDENT OXIDOREDUCTASE DOMAIN-CONTAINING PROTEIN"/>
    <property type="match status" value="1"/>
</dbReference>
<dbReference type="InterPro" id="IPR045170">
    <property type="entry name" value="MTOX"/>
</dbReference>
<dbReference type="Gene3D" id="3.50.50.60">
    <property type="entry name" value="FAD/NAD(P)-binding domain"/>
    <property type="match status" value="1"/>
</dbReference>
<dbReference type="PANTHER" id="PTHR10961">
    <property type="entry name" value="PEROXISOMAL SARCOSINE OXIDASE"/>
    <property type="match status" value="1"/>
</dbReference>
<dbReference type="NCBIfam" id="NF008425">
    <property type="entry name" value="PRK11259.1"/>
    <property type="match status" value="1"/>
</dbReference>
<gene>
    <name evidence="7" type="primary">solA</name>
    <name evidence="8" type="ORF">KHB02_015705</name>
    <name evidence="7" type="ORF">KHB02_43770</name>
</gene>
<dbReference type="GO" id="GO:0005829">
    <property type="term" value="C:cytosol"/>
    <property type="evidence" value="ECO:0007669"/>
    <property type="project" value="TreeGrafter"/>
</dbReference>
<dbReference type="PRINTS" id="PR00469">
    <property type="entry name" value="PNDRDTASEII"/>
</dbReference>
<dbReference type="GO" id="GO:0050131">
    <property type="term" value="F:N-methyl-L-amino-acid oxidase activity"/>
    <property type="evidence" value="ECO:0007669"/>
    <property type="project" value="UniProtKB-EC"/>
</dbReference>
<evidence type="ECO:0000256" key="5">
    <source>
        <dbReference type="SAM" id="Phobius"/>
    </source>
</evidence>
<organism evidence="7">
    <name type="scientific">Neobacillus citreus</name>
    <dbReference type="NCBI Taxonomy" id="2833578"/>
    <lineage>
        <taxon>Bacteria</taxon>
        <taxon>Bacillati</taxon>
        <taxon>Bacillota</taxon>
        <taxon>Bacilli</taxon>
        <taxon>Bacillales</taxon>
        <taxon>Bacillaceae</taxon>
        <taxon>Neobacillus</taxon>
    </lineage>
</organism>
<evidence type="ECO:0000313" key="8">
    <source>
        <dbReference type="EMBL" id="MCH6266967.1"/>
    </source>
</evidence>
<proteinExistence type="predicted"/>
<dbReference type="AlphaFoldDB" id="A0A942YDS4"/>
<keyword evidence="5" id="KW-0472">Membrane</keyword>
<evidence type="ECO:0000259" key="6">
    <source>
        <dbReference type="Pfam" id="PF01266"/>
    </source>
</evidence>
<dbReference type="EMBL" id="JAGYPE010000010">
    <property type="protein sequence ID" value="MBS4188302.1"/>
    <property type="molecule type" value="Genomic_DNA"/>
</dbReference>
<dbReference type="InterPro" id="IPR036188">
    <property type="entry name" value="FAD/NAD-bd_sf"/>
</dbReference>
<evidence type="ECO:0000256" key="4">
    <source>
        <dbReference type="ARBA" id="ARBA00023002"/>
    </source>
</evidence>
<comment type="cofactor">
    <cofactor evidence="1">
        <name>FAD</name>
        <dbReference type="ChEBI" id="CHEBI:57692"/>
    </cofactor>
</comment>
<evidence type="ECO:0000313" key="7">
    <source>
        <dbReference type="EMBL" id="MBS4188302.1"/>
    </source>
</evidence>
<dbReference type="RefSeq" id="WP_213148085.1">
    <property type="nucleotide sequence ID" value="NZ_JAGYPE020000028.1"/>
</dbReference>
<keyword evidence="5" id="KW-0812">Transmembrane</keyword>
<dbReference type="SUPFAM" id="SSF51905">
    <property type="entry name" value="FAD/NAD(P)-binding domain"/>
    <property type="match status" value="1"/>
</dbReference>
<keyword evidence="2" id="KW-0285">Flavoprotein</keyword>
<keyword evidence="4 7" id="KW-0560">Oxidoreductase</keyword>
<dbReference type="Gene3D" id="3.30.9.10">
    <property type="entry name" value="D-Amino Acid Oxidase, subunit A, domain 2"/>
    <property type="match status" value="1"/>
</dbReference>
<dbReference type="SUPFAM" id="SSF54373">
    <property type="entry name" value="FAD-linked reductases, C-terminal domain"/>
    <property type="match status" value="1"/>
</dbReference>
<dbReference type="Proteomes" id="UP000677265">
    <property type="component" value="Unassembled WGS sequence"/>
</dbReference>
<feature type="domain" description="FAD dependent oxidoreductase" evidence="6">
    <location>
        <begin position="6"/>
        <end position="357"/>
    </location>
</feature>
<sequence length="389" mass="43401">MKKQYDVVVVGAGTAGMAAGYFLAKQGVKTLLIDSFDPPHSNGSHHGDTRIIRHAYGEGEQYVPMVLRAQHLWEELQQESEETVFLKTGILGIGPEDSPFMQEVVKSAKTYNLPLEMMDNASVKQRWQGFEVPEGYIGCFESSSGVLLSEKCISAFRKLALCQNAELWTNTRVENIEFQPNGVIVETSNDRVYADKCIITAGAWTGKLLKSLNIPLTPVRKTVAWFEADEEKYNQHQFPGFYYVLPNQMFYGFPSIDGSGVKVGRMDGGKNIDPDKVDRSFGIYQEDEGELRSFVQAHMPAAAGKLKVGKVCLFTRTPDEDFIIDHHPDYPHVAIAGGFSGHGFKFGSVFGEILANMTLGKKVEYDLSYFRIGRFSGAEPFSGRELKKY</sequence>
<accession>A0A942YDS4</accession>
<feature type="transmembrane region" description="Helical" evidence="5">
    <location>
        <begin position="7"/>
        <end position="24"/>
    </location>
</feature>
<comment type="caution">
    <text evidence="7">The sequence shown here is derived from an EMBL/GenBank/DDBJ whole genome shotgun (WGS) entry which is preliminary data.</text>
</comment>
<evidence type="ECO:0000256" key="3">
    <source>
        <dbReference type="ARBA" id="ARBA00022827"/>
    </source>
</evidence>
<reference evidence="7" key="1">
    <citation type="submission" date="2021-05" db="EMBL/GenBank/DDBJ databases">
        <title>Novel Bacillus species.</title>
        <authorList>
            <person name="Liu G."/>
        </authorList>
    </citation>
    <scope>NUCLEOTIDE SEQUENCE</scope>
    <source>
        <strain evidence="7 9">FJAT-50051</strain>
    </source>
</reference>
<name>A0A942YDS4_9BACI</name>
<keyword evidence="5" id="KW-1133">Transmembrane helix</keyword>
<dbReference type="Pfam" id="PF01266">
    <property type="entry name" value="DAO"/>
    <property type="match status" value="1"/>
</dbReference>
<evidence type="ECO:0000256" key="1">
    <source>
        <dbReference type="ARBA" id="ARBA00001974"/>
    </source>
</evidence>
<keyword evidence="9" id="KW-1185">Reference proteome</keyword>
<dbReference type="InterPro" id="IPR006076">
    <property type="entry name" value="FAD-dep_OxRdtase"/>
</dbReference>